<protein>
    <submittedName>
        <fullName evidence="1">Uncharacterized protein</fullName>
    </submittedName>
</protein>
<organism evidence="1 2">
    <name type="scientific">Kingdonia uniflora</name>
    <dbReference type="NCBI Taxonomy" id="39325"/>
    <lineage>
        <taxon>Eukaryota</taxon>
        <taxon>Viridiplantae</taxon>
        <taxon>Streptophyta</taxon>
        <taxon>Embryophyta</taxon>
        <taxon>Tracheophyta</taxon>
        <taxon>Spermatophyta</taxon>
        <taxon>Magnoliopsida</taxon>
        <taxon>Ranunculales</taxon>
        <taxon>Circaeasteraceae</taxon>
        <taxon>Kingdonia</taxon>
    </lineage>
</organism>
<name>A0A7J7KWF7_9MAGN</name>
<accession>A0A7J7KWF7</accession>
<gene>
    <name evidence="1" type="ORF">GIB67_025709</name>
</gene>
<sequence length="52" mass="5668">MPLARRACEDGWYTPRSRPCTPHGPLFRCTPGTVESVPARAVSVGIRARIAC</sequence>
<keyword evidence="2" id="KW-1185">Reference proteome</keyword>
<dbReference type="AlphaFoldDB" id="A0A7J7KWF7"/>
<comment type="caution">
    <text evidence="1">The sequence shown here is derived from an EMBL/GenBank/DDBJ whole genome shotgun (WGS) entry which is preliminary data.</text>
</comment>
<dbReference type="Proteomes" id="UP000541444">
    <property type="component" value="Unassembled WGS sequence"/>
</dbReference>
<reference evidence="1 2" key="1">
    <citation type="journal article" date="2020" name="IScience">
        <title>Genome Sequencing of the Endangered Kingdonia uniflora (Circaeasteraceae, Ranunculales) Reveals Potential Mechanisms of Evolutionary Specialization.</title>
        <authorList>
            <person name="Sun Y."/>
            <person name="Deng T."/>
            <person name="Zhang A."/>
            <person name="Moore M.J."/>
            <person name="Landis J.B."/>
            <person name="Lin N."/>
            <person name="Zhang H."/>
            <person name="Zhang X."/>
            <person name="Huang J."/>
            <person name="Zhang X."/>
            <person name="Sun H."/>
            <person name="Wang H."/>
        </authorList>
    </citation>
    <scope>NUCLEOTIDE SEQUENCE [LARGE SCALE GENOMIC DNA]</scope>
    <source>
        <strain evidence="1">TB1705</strain>
        <tissue evidence="1">Leaf</tissue>
    </source>
</reference>
<evidence type="ECO:0000313" key="2">
    <source>
        <dbReference type="Proteomes" id="UP000541444"/>
    </source>
</evidence>
<evidence type="ECO:0000313" key="1">
    <source>
        <dbReference type="EMBL" id="KAF6134594.1"/>
    </source>
</evidence>
<dbReference type="EMBL" id="JACGCM010002833">
    <property type="protein sequence ID" value="KAF6134594.1"/>
    <property type="molecule type" value="Genomic_DNA"/>
</dbReference>
<proteinExistence type="predicted"/>